<dbReference type="InterPro" id="IPR036866">
    <property type="entry name" value="RibonucZ/Hydroxyglut_hydro"/>
</dbReference>
<reference evidence="3 4" key="1">
    <citation type="submission" date="2017-06" db="EMBL/GenBank/DDBJ databases">
        <title>Herbaspirillum phytohormonus sp. nov., isolated from the root nodule of Robinia pseudoacacia in lead-zinc mine.</title>
        <authorList>
            <person name="Fan M."/>
            <person name="Lin Y."/>
        </authorList>
    </citation>
    <scope>NUCLEOTIDE SEQUENCE [LARGE SCALE GENOMIC DNA]</scope>
    <source>
        <strain evidence="3 4">HZ10</strain>
    </source>
</reference>
<dbReference type="Pfam" id="PF21221">
    <property type="entry name" value="B_lactamase-like_C"/>
    <property type="match status" value="1"/>
</dbReference>
<dbReference type="Proteomes" id="UP000536746">
    <property type="component" value="Unassembled WGS sequence"/>
</dbReference>
<protein>
    <submittedName>
        <fullName evidence="2">MBL fold metallo-hydrolase</fullName>
    </submittedName>
    <submittedName>
        <fullName evidence="3">Zn-dependent hydrolase</fullName>
    </submittedName>
</protein>
<evidence type="ECO:0000313" key="3">
    <source>
        <dbReference type="EMBL" id="OWY28357.1"/>
    </source>
</evidence>
<dbReference type="Pfam" id="PF00753">
    <property type="entry name" value="Lactamase_B"/>
    <property type="match status" value="1"/>
</dbReference>
<dbReference type="SUPFAM" id="SSF56281">
    <property type="entry name" value="Metallo-hydrolase/oxidoreductase"/>
    <property type="match status" value="1"/>
</dbReference>
<evidence type="ECO:0000313" key="2">
    <source>
        <dbReference type="EMBL" id="NUU01664.1"/>
    </source>
</evidence>
<dbReference type="Proteomes" id="UP000197596">
    <property type="component" value="Unassembled WGS sequence"/>
</dbReference>
<keyword evidence="5" id="KW-1185">Reference proteome</keyword>
<dbReference type="SMART" id="SM00849">
    <property type="entry name" value="Lactamase_B"/>
    <property type="match status" value="1"/>
</dbReference>
<dbReference type="EMBL" id="JABFMT010000006">
    <property type="protein sequence ID" value="NUU01664.1"/>
    <property type="molecule type" value="Genomic_DNA"/>
</dbReference>
<accession>A0A246WPR0</accession>
<gene>
    <name evidence="3" type="ORF">CEJ42_14015</name>
    <name evidence="2" type="ORF">HNO84_08640</name>
</gene>
<evidence type="ECO:0000313" key="5">
    <source>
        <dbReference type="Proteomes" id="UP000536746"/>
    </source>
</evidence>
<name>A0A246WPR0_9BURK</name>
<evidence type="ECO:0000259" key="1">
    <source>
        <dbReference type="SMART" id="SM00849"/>
    </source>
</evidence>
<dbReference type="RefSeq" id="WP_079217560.1">
    <property type="nucleotide sequence ID" value="NZ_CP018845.1"/>
</dbReference>
<dbReference type="InterPro" id="IPR050662">
    <property type="entry name" value="Sec-metab_biosynth-thioest"/>
</dbReference>
<dbReference type="Gene3D" id="3.60.15.10">
    <property type="entry name" value="Ribonuclease Z/Hydroxyacylglutathione hydrolase-like"/>
    <property type="match status" value="1"/>
</dbReference>
<sequence length="354" mass="39298">MNALESQLDYAYGDAMPDTGRTMEVAPGIRWLRMGLPFALNHINLWLLEDEVETPQGPRRGWTVVDCGIATDATRDAWESIFADELGGLPIVRVLVTHCHPDHVGLADWLCRRWQAPLLMSAGDYAFARVMSAALPGAEGPSAAPHFRRHGLTDPDTIAKLAGRNTYYPDLVPAVPSSYRRLQEEYAVRIGGRDWEIITGFGHSPEHVSLYCRDANVLISGDMVLPRISTNVSVFAIEPEANPVQQFLDSLKKYAHLPADALVLPSHGKPFRGLHTRIAQLDEHHRLRLGEVLEACATPQSGVDILPVLFKRPLDTHQLSFALGEAVAHLHKLWYDGALKRVLGEDEVYRFVAA</sequence>
<dbReference type="AlphaFoldDB" id="A0A246WPR0"/>
<dbReference type="OrthoDB" id="2971563at2"/>
<dbReference type="PANTHER" id="PTHR23131:SF4">
    <property type="entry name" value="METALLO-BETA-LACTAMASE SUPERFAMILY POTEIN"/>
    <property type="match status" value="1"/>
</dbReference>
<reference evidence="2 5" key="2">
    <citation type="journal article" date="2020" name="Front. Plant Sci.">
        <title>Isolation of Rhizosphere Bacteria That Improve Quality and Water Stress Tolerance in Greenhouse Ornamentals.</title>
        <authorList>
            <person name="Nordstedt N.P."/>
            <person name="Jones M.L."/>
        </authorList>
    </citation>
    <scope>NUCLEOTIDE SEQUENCE [LARGE SCALE GENOMIC DNA]</scope>
    <source>
        <strain evidence="2 5">C6C2</strain>
    </source>
</reference>
<feature type="domain" description="Metallo-beta-lactamase" evidence="1">
    <location>
        <begin position="42"/>
        <end position="267"/>
    </location>
</feature>
<evidence type="ECO:0000313" key="4">
    <source>
        <dbReference type="Proteomes" id="UP000197596"/>
    </source>
</evidence>
<dbReference type="PANTHER" id="PTHR23131">
    <property type="entry name" value="ENDORIBONUCLEASE LACTB2"/>
    <property type="match status" value="1"/>
</dbReference>
<dbReference type="InterPro" id="IPR048933">
    <property type="entry name" value="B_lactamase-like_C"/>
</dbReference>
<dbReference type="InterPro" id="IPR036388">
    <property type="entry name" value="WH-like_DNA-bd_sf"/>
</dbReference>
<keyword evidence="3" id="KW-0378">Hydrolase</keyword>
<comment type="caution">
    <text evidence="3">The sequence shown here is derived from an EMBL/GenBank/DDBJ whole genome shotgun (WGS) entry which is preliminary data.</text>
</comment>
<dbReference type="EMBL" id="NJGU01000007">
    <property type="protein sequence ID" value="OWY28357.1"/>
    <property type="molecule type" value="Genomic_DNA"/>
</dbReference>
<dbReference type="InterPro" id="IPR001279">
    <property type="entry name" value="Metallo-B-lactamas"/>
</dbReference>
<proteinExistence type="predicted"/>
<dbReference type="GO" id="GO:0016787">
    <property type="term" value="F:hydrolase activity"/>
    <property type="evidence" value="ECO:0007669"/>
    <property type="project" value="UniProtKB-KW"/>
</dbReference>
<dbReference type="Gene3D" id="1.10.10.10">
    <property type="entry name" value="Winged helix-like DNA-binding domain superfamily/Winged helix DNA-binding domain"/>
    <property type="match status" value="1"/>
</dbReference>
<organism evidence="3 4">
    <name type="scientific">Herbaspirillum robiniae</name>
    <dbReference type="NCBI Taxonomy" id="2014887"/>
    <lineage>
        <taxon>Bacteria</taxon>
        <taxon>Pseudomonadati</taxon>
        <taxon>Pseudomonadota</taxon>
        <taxon>Betaproteobacteria</taxon>
        <taxon>Burkholderiales</taxon>
        <taxon>Oxalobacteraceae</taxon>
        <taxon>Herbaspirillum</taxon>
    </lineage>
</organism>